<feature type="domain" description="C2H2-type" evidence="11">
    <location>
        <begin position="376"/>
        <end position="399"/>
    </location>
</feature>
<evidence type="ECO:0000313" key="13">
    <source>
        <dbReference type="Proteomes" id="UP001152759"/>
    </source>
</evidence>
<feature type="domain" description="C2H2-type" evidence="11">
    <location>
        <begin position="263"/>
        <end position="290"/>
    </location>
</feature>
<dbReference type="SUPFAM" id="SSF57667">
    <property type="entry name" value="beta-beta-alpha zinc fingers"/>
    <property type="match status" value="5"/>
</dbReference>
<keyword evidence="4 10" id="KW-0863">Zinc-finger</keyword>
<evidence type="ECO:0000256" key="4">
    <source>
        <dbReference type="ARBA" id="ARBA00022771"/>
    </source>
</evidence>
<organism evidence="12 13">
    <name type="scientific">Bemisia tabaci</name>
    <name type="common">Sweetpotato whitefly</name>
    <name type="synonym">Aleurodes tabaci</name>
    <dbReference type="NCBI Taxonomy" id="7038"/>
    <lineage>
        <taxon>Eukaryota</taxon>
        <taxon>Metazoa</taxon>
        <taxon>Ecdysozoa</taxon>
        <taxon>Arthropoda</taxon>
        <taxon>Hexapoda</taxon>
        <taxon>Insecta</taxon>
        <taxon>Pterygota</taxon>
        <taxon>Neoptera</taxon>
        <taxon>Paraneoptera</taxon>
        <taxon>Hemiptera</taxon>
        <taxon>Sternorrhyncha</taxon>
        <taxon>Aleyrodoidea</taxon>
        <taxon>Aleyrodidae</taxon>
        <taxon>Aleyrodinae</taxon>
        <taxon>Bemisia</taxon>
    </lineage>
</organism>
<dbReference type="PANTHER" id="PTHR47772">
    <property type="entry name" value="ZINC FINGER PROTEIN 200"/>
    <property type="match status" value="1"/>
</dbReference>
<dbReference type="InterPro" id="IPR036236">
    <property type="entry name" value="Znf_C2H2_sf"/>
</dbReference>
<protein>
    <recommendedName>
        <fullName evidence="11">C2H2-type domain-containing protein</fullName>
    </recommendedName>
</protein>
<dbReference type="Pfam" id="PF00096">
    <property type="entry name" value="zf-C2H2"/>
    <property type="match status" value="2"/>
</dbReference>
<comment type="subcellular location">
    <subcellularLocation>
        <location evidence="1">Nucleus</location>
    </subcellularLocation>
</comment>
<dbReference type="GO" id="GO:0008270">
    <property type="term" value="F:zinc ion binding"/>
    <property type="evidence" value="ECO:0007669"/>
    <property type="project" value="UniProtKB-KW"/>
</dbReference>
<keyword evidence="7" id="KW-0238">DNA-binding</keyword>
<keyword evidence="8" id="KW-0804">Transcription</keyword>
<keyword evidence="2" id="KW-0479">Metal-binding</keyword>
<evidence type="ECO:0000259" key="11">
    <source>
        <dbReference type="PROSITE" id="PS50157"/>
    </source>
</evidence>
<dbReference type="InterPro" id="IPR050636">
    <property type="entry name" value="C2H2-ZF_domain-containing"/>
</dbReference>
<dbReference type="PANTHER" id="PTHR47772:SF7">
    <property type="entry name" value="ZINC FINGER PROTEIN 160"/>
    <property type="match status" value="1"/>
</dbReference>
<feature type="domain" description="C2H2-type" evidence="11">
    <location>
        <begin position="405"/>
        <end position="432"/>
    </location>
</feature>
<dbReference type="EMBL" id="OU963866">
    <property type="protein sequence ID" value="CAH0390998.1"/>
    <property type="molecule type" value="Genomic_DNA"/>
</dbReference>
<evidence type="ECO:0000256" key="2">
    <source>
        <dbReference type="ARBA" id="ARBA00022723"/>
    </source>
</evidence>
<name>A0A9P0AGE3_BEMTA</name>
<feature type="domain" description="C2H2-type" evidence="11">
    <location>
        <begin position="517"/>
        <end position="544"/>
    </location>
</feature>
<keyword evidence="5" id="KW-0862">Zinc</keyword>
<evidence type="ECO:0000256" key="9">
    <source>
        <dbReference type="ARBA" id="ARBA00023242"/>
    </source>
</evidence>
<dbReference type="GO" id="GO:0003677">
    <property type="term" value="F:DNA binding"/>
    <property type="evidence" value="ECO:0007669"/>
    <property type="project" value="UniProtKB-KW"/>
</dbReference>
<accession>A0A9P0AGE3</accession>
<evidence type="ECO:0000256" key="8">
    <source>
        <dbReference type="ARBA" id="ARBA00023163"/>
    </source>
</evidence>
<dbReference type="FunFam" id="3.30.160.60:FF:000065">
    <property type="entry name" value="B-cell CLL/lymphoma 6, member B"/>
    <property type="match status" value="2"/>
</dbReference>
<evidence type="ECO:0000256" key="1">
    <source>
        <dbReference type="ARBA" id="ARBA00004123"/>
    </source>
</evidence>
<keyword evidence="13" id="KW-1185">Reference proteome</keyword>
<evidence type="ECO:0000256" key="3">
    <source>
        <dbReference type="ARBA" id="ARBA00022737"/>
    </source>
</evidence>
<keyword evidence="3" id="KW-0677">Repeat</keyword>
<dbReference type="Proteomes" id="UP001152759">
    <property type="component" value="Chromosome 5"/>
</dbReference>
<evidence type="ECO:0000256" key="7">
    <source>
        <dbReference type="ARBA" id="ARBA00023125"/>
    </source>
</evidence>
<feature type="domain" description="C2H2-type" evidence="11">
    <location>
        <begin position="347"/>
        <end position="369"/>
    </location>
</feature>
<dbReference type="SMART" id="SM00355">
    <property type="entry name" value="ZnF_C2H2"/>
    <property type="match status" value="11"/>
</dbReference>
<feature type="domain" description="C2H2-type" evidence="11">
    <location>
        <begin position="319"/>
        <end position="346"/>
    </location>
</feature>
<proteinExistence type="predicted"/>
<sequence length="568" mass="64642">MIRAVKDSIDTKVEFLSEENIMESLKGGTDMFGDCTSIKLGENLGIKEEIGDYSENETSSASYPTKSIRQNSIFGDPGGNISINTSLTPAWMKTEEVSPSTQLICSVVEPKMEVEERRITRELVVMCPKYISSPESSCSTLQYENNAAILRLSETNPQKDNKNLAAPGEVFIEQPTLSSEESNTISMSGSRCGLDCKLNLETVKRGESKKHCRSSSDQFKQQVELPSLKHNTNPNSKWSTTKNCRKKNHPALKLKTHSDEKPFLCKICPARFKLLSRLKIHMVTHSDDKPFPCEICSARFKLGSRLQAHLKVHSDERPFSCTFCPSKFKSKIALTYHSVRHSDERPFSCPHCSMQFKLKQTRDTHVKVHDIQGKALPCPHCPKKFKSQKSLKNHQLTHSTPVRVYSCAHCPATFRFKKHVRSHVVIHSNEKPFSCHECSVHFKWKSQLTNHLKTHSFETFYSCADCSRSFTSKHGIKKHLDSHCAERPFPCSVCKYKARTEPILLEHFRKHCSEKPYACLVCEATFKCKSYLTKHRKSHSEDRPFVCGHCSCGFKSKVVLTRHLKRHA</sequence>
<keyword evidence="6" id="KW-0805">Transcription regulation</keyword>
<dbReference type="Gene3D" id="3.30.160.60">
    <property type="entry name" value="Classic Zinc Finger"/>
    <property type="match status" value="8"/>
</dbReference>
<evidence type="ECO:0000313" key="12">
    <source>
        <dbReference type="EMBL" id="CAH0390998.1"/>
    </source>
</evidence>
<dbReference type="GO" id="GO:0005634">
    <property type="term" value="C:nucleus"/>
    <property type="evidence" value="ECO:0007669"/>
    <property type="project" value="UniProtKB-SubCell"/>
</dbReference>
<dbReference type="AlphaFoldDB" id="A0A9P0AGE3"/>
<feature type="domain" description="C2H2-type" evidence="11">
    <location>
        <begin position="545"/>
        <end position="568"/>
    </location>
</feature>
<evidence type="ECO:0000256" key="5">
    <source>
        <dbReference type="ARBA" id="ARBA00022833"/>
    </source>
</evidence>
<dbReference type="InterPro" id="IPR013087">
    <property type="entry name" value="Znf_C2H2_type"/>
</dbReference>
<dbReference type="FunFam" id="3.30.160.60:FF:000322">
    <property type="entry name" value="GDNF-inducible zinc finger protein 1"/>
    <property type="match status" value="1"/>
</dbReference>
<evidence type="ECO:0000256" key="10">
    <source>
        <dbReference type="PROSITE-ProRule" id="PRU00042"/>
    </source>
</evidence>
<gene>
    <name evidence="12" type="ORF">BEMITA_LOCUS9661</name>
</gene>
<reference evidence="12" key="1">
    <citation type="submission" date="2021-12" db="EMBL/GenBank/DDBJ databases">
        <authorList>
            <person name="King R."/>
        </authorList>
    </citation>
    <scope>NUCLEOTIDE SEQUENCE</scope>
</reference>
<dbReference type="PROSITE" id="PS00028">
    <property type="entry name" value="ZINC_FINGER_C2H2_1"/>
    <property type="match status" value="10"/>
</dbReference>
<feature type="domain" description="C2H2-type" evidence="11">
    <location>
        <begin position="461"/>
        <end position="488"/>
    </location>
</feature>
<feature type="domain" description="C2H2-type" evidence="11">
    <location>
        <begin position="489"/>
        <end position="516"/>
    </location>
</feature>
<dbReference type="PROSITE" id="PS50157">
    <property type="entry name" value="ZINC_FINGER_C2H2_2"/>
    <property type="match status" value="11"/>
</dbReference>
<evidence type="ECO:0000256" key="6">
    <source>
        <dbReference type="ARBA" id="ARBA00023015"/>
    </source>
</evidence>
<feature type="domain" description="C2H2-type" evidence="11">
    <location>
        <begin position="433"/>
        <end position="460"/>
    </location>
</feature>
<feature type="domain" description="C2H2-type" evidence="11">
    <location>
        <begin position="291"/>
        <end position="318"/>
    </location>
</feature>
<keyword evidence="9" id="KW-0539">Nucleus</keyword>